<keyword evidence="2" id="KW-0540">Nuclease</keyword>
<evidence type="ECO:0000259" key="1">
    <source>
        <dbReference type="Pfam" id="PF01844"/>
    </source>
</evidence>
<dbReference type="EMBL" id="CP062983">
    <property type="protein sequence ID" value="QPC80770.1"/>
    <property type="molecule type" value="Genomic_DNA"/>
</dbReference>
<name>A0A7S8E5K8_9CHLR</name>
<dbReference type="KEGG" id="pmet:G4Y79_13735"/>
<protein>
    <submittedName>
        <fullName evidence="2">HNH endonuclease</fullName>
    </submittedName>
</protein>
<evidence type="ECO:0000313" key="3">
    <source>
        <dbReference type="Proteomes" id="UP000594468"/>
    </source>
</evidence>
<gene>
    <name evidence="2" type="ORF">G4Y79_13735</name>
</gene>
<dbReference type="Proteomes" id="UP000594468">
    <property type="component" value="Chromosome"/>
</dbReference>
<organism evidence="2 3">
    <name type="scientific">Phototrophicus methaneseepsis</name>
    <dbReference type="NCBI Taxonomy" id="2710758"/>
    <lineage>
        <taxon>Bacteria</taxon>
        <taxon>Bacillati</taxon>
        <taxon>Chloroflexota</taxon>
        <taxon>Candidatus Thermofontia</taxon>
        <taxon>Phototrophicales</taxon>
        <taxon>Phototrophicaceae</taxon>
        <taxon>Phototrophicus</taxon>
    </lineage>
</organism>
<proteinExistence type="predicted"/>
<reference evidence="2 3" key="1">
    <citation type="submission" date="2020-02" db="EMBL/GenBank/DDBJ databases">
        <authorList>
            <person name="Zheng R.K."/>
            <person name="Sun C.M."/>
        </authorList>
    </citation>
    <scope>NUCLEOTIDE SEQUENCE [LARGE SCALE GENOMIC DNA]</scope>
    <source>
        <strain evidence="3">rifampicinis</strain>
    </source>
</reference>
<accession>A0A7S8E5K8</accession>
<dbReference type="InterPro" id="IPR002711">
    <property type="entry name" value="HNH"/>
</dbReference>
<dbReference type="GO" id="GO:0008270">
    <property type="term" value="F:zinc ion binding"/>
    <property type="evidence" value="ECO:0007669"/>
    <property type="project" value="InterPro"/>
</dbReference>
<dbReference type="Pfam" id="PF01844">
    <property type="entry name" value="HNH"/>
    <property type="match status" value="1"/>
</dbReference>
<dbReference type="AlphaFoldDB" id="A0A7S8E5K8"/>
<dbReference type="RefSeq" id="WP_195168845.1">
    <property type="nucleotide sequence ID" value="NZ_CP062983.1"/>
</dbReference>
<evidence type="ECO:0000313" key="2">
    <source>
        <dbReference type="EMBL" id="QPC80770.1"/>
    </source>
</evidence>
<keyword evidence="2" id="KW-0378">Hydrolase</keyword>
<dbReference type="InterPro" id="IPR003615">
    <property type="entry name" value="HNH_nuc"/>
</dbReference>
<keyword evidence="3" id="KW-1185">Reference proteome</keyword>
<dbReference type="CDD" id="cd00085">
    <property type="entry name" value="HNHc"/>
    <property type="match status" value="1"/>
</dbReference>
<dbReference type="GO" id="GO:0003676">
    <property type="term" value="F:nucleic acid binding"/>
    <property type="evidence" value="ECO:0007669"/>
    <property type="project" value="InterPro"/>
</dbReference>
<keyword evidence="2" id="KW-0255">Endonuclease</keyword>
<sequence>MTDSTGYWAASHYTFYWKLTPSQRQALTERQPLLYVAGNQLERVQPGDVLWMVNVYLGNLYLVGKLLVEFVVDNTELAMELVDPETDEWYDADWYAIANRYNTEPMREVDITPLAGGLRFESDAYQLDLEKGVQATQLSQLRKLTPETAQLLEQVWYDDEYTPEDIQDYLELTEDDKAYNEGKVVVRTLRERQRNRNLVEDAKAQFKALHGSLYCQGCGFSFEDTYGVEYIEAHHLEQMASFEGERQTAIHDLVMLCSNCHRMVHTRTPPLTLTELQDLVKRRAGTGQQFKGE</sequence>
<dbReference type="GO" id="GO:0004519">
    <property type="term" value="F:endonuclease activity"/>
    <property type="evidence" value="ECO:0007669"/>
    <property type="project" value="UniProtKB-KW"/>
</dbReference>
<feature type="domain" description="HNH" evidence="1">
    <location>
        <begin position="215"/>
        <end position="267"/>
    </location>
</feature>